<dbReference type="GO" id="GO:0016791">
    <property type="term" value="F:phosphatase activity"/>
    <property type="evidence" value="ECO:0007669"/>
    <property type="project" value="TreeGrafter"/>
</dbReference>
<protein>
    <submittedName>
        <fullName evidence="5">Histidine phosphatase family protein</fullName>
    </submittedName>
</protein>
<keyword evidence="2" id="KW-0413">Isomerase</keyword>
<dbReference type="SMART" id="SM00855">
    <property type="entry name" value="PGAM"/>
    <property type="match status" value="1"/>
</dbReference>
<reference evidence="5 6" key="1">
    <citation type="submission" date="2019-03" db="EMBL/GenBank/DDBJ databases">
        <authorList>
            <person name="Jensen L."/>
            <person name="Storgaard J."/>
            <person name="Sulaj E."/>
            <person name="Schramm A."/>
            <person name="Marshall I.P.G."/>
        </authorList>
    </citation>
    <scope>NUCLEOTIDE SEQUENCE [LARGE SCALE GENOMIC DNA]</scope>
    <source>
        <strain evidence="5 6">2017H2G3</strain>
    </source>
</reference>
<accession>A0A4R1AQ88</accession>
<dbReference type="Pfam" id="PF00300">
    <property type="entry name" value="His_Phos_1"/>
    <property type="match status" value="1"/>
</dbReference>
<dbReference type="InterPro" id="IPR013078">
    <property type="entry name" value="His_Pase_superF_clade-1"/>
</dbReference>
<dbReference type="PROSITE" id="PS00175">
    <property type="entry name" value="PG_MUTASE"/>
    <property type="match status" value="1"/>
</dbReference>
<dbReference type="InterPro" id="IPR001345">
    <property type="entry name" value="PG/BPGM_mutase_AS"/>
</dbReference>
<dbReference type="RefSeq" id="WP_131238011.1">
    <property type="nucleotide sequence ID" value="NZ_CP183326.1"/>
</dbReference>
<evidence type="ECO:0000256" key="2">
    <source>
        <dbReference type="ARBA" id="ARBA00023235"/>
    </source>
</evidence>
<feature type="active site" description="Tele-phosphohistidine intermediate" evidence="3">
    <location>
        <position position="10"/>
    </location>
</feature>
<organism evidence="5 6">
    <name type="scientific">Cytobacillus praedii</name>
    <dbReference type="NCBI Taxonomy" id="1742358"/>
    <lineage>
        <taxon>Bacteria</taxon>
        <taxon>Bacillati</taxon>
        <taxon>Bacillota</taxon>
        <taxon>Bacilli</taxon>
        <taxon>Bacillales</taxon>
        <taxon>Bacillaceae</taxon>
        <taxon>Cytobacillus</taxon>
    </lineage>
</organism>
<proteinExistence type="predicted"/>
<name>A0A4R1AQ88_9BACI</name>
<dbReference type="PIRSF" id="PIRSF000709">
    <property type="entry name" value="6PFK_2-Ptase"/>
    <property type="match status" value="1"/>
</dbReference>
<dbReference type="EMBL" id="SJTH01000040">
    <property type="protein sequence ID" value="TCJ02127.1"/>
    <property type="molecule type" value="Genomic_DNA"/>
</dbReference>
<feature type="binding site" evidence="4">
    <location>
        <begin position="9"/>
        <end position="16"/>
    </location>
    <ligand>
        <name>substrate</name>
    </ligand>
</feature>
<dbReference type="CDD" id="cd07067">
    <property type="entry name" value="HP_PGM_like"/>
    <property type="match status" value="1"/>
</dbReference>
<dbReference type="InterPro" id="IPR050275">
    <property type="entry name" value="PGM_Phosphatase"/>
</dbReference>
<dbReference type="SUPFAM" id="SSF53254">
    <property type="entry name" value="Phosphoglycerate mutase-like"/>
    <property type="match status" value="1"/>
</dbReference>
<comment type="caution">
    <text evidence="5">The sequence shown here is derived from an EMBL/GenBank/DDBJ whole genome shotgun (WGS) entry which is preliminary data.</text>
</comment>
<sequence length="203" mass="23189">MSQIIYLFRHGETVFNTKGRYQGELDSPLTDNGIAQVKQNAKLLKSVIGDPNDWRIVSSPLGRALQSTKIICETIGYDFRKVEKDNRLSEVAVGSWAGLTTNEIERSWPNLVNNTDLYSWYFNSPDGESYETVVNRLSEWLKNIKSEPKVIAVSHGLTGRILRGLYSEMEKDDALKLDVSHEGFFKLSEKEIQKISLDFDDFY</sequence>
<keyword evidence="1" id="KW-0324">Glycolysis</keyword>
<dbReference type="Gene3D" id="3.40.50.1240">
    <property type="entry name" value="Phosphoglycerate mutase-like"/>
    <property type="match status" value="1"/>
</dbReference>
<dbReference type="PANTHER" id="PTHR48100">
    <property type="entry name" value="BROAD-SPECIFICITY PHOSPHATASE YOR283W-RELATED"/>
    <property type="match status" value="1"/>
</dbReference>
<keyword evidence="6" id="KW-1185">Reference proteome</keyword>
<dbReference type="Proteomes" id="UP000293846">
    <property type="component" value="Unassembled WGS sequence"/>
</dbReference>
<gene>
    <name evidence="5" type="ORF">E0Y62_20885</name>
</gene>
<evidence type="ECO:0000256" key="4">
    <source>
        <dbReference type="PIRSR" id="PIRSR613078-2"/>
    </source>
</evidence>
<dbReference type="PANTHER" id="PTHR48100:SF1">
    <property type="entry name" value="HISTIDINE PHOSPHATASE FAMILY PROTEIN-RELATED"/>
    <property type="match status" value="1"/>
</dbReference>
<dbReference type="STRING" id="1742358.GCA_001439605_04706"/>
<feature type="active site" description="Proton donor/acceptor" evidence="3">
    <location>
        <position position="90"/>
    </location>
</feature>
<dbReference type="AlphaFoldDB" id="A0A4R1AQ88"/>
<feature type="binding site" evidence="4">
    <location>
        <position position="63"/>
    </location>
    <ligand>
        <name>substrate</name>
    </ligand>
</feature>
<evidence type="ECO:0000313" key="6">
    <source>
        <dbReference type="Proteomes" id="UP000293846"/>
    </source>
</evidence>
<dbReference type="InterPro" id="IPR029033">
    <property type="entry name" value="His_PPase_superfam"/>
</dbReference>
<evidence type="ECO:0000256" key="1">
    <source>
        <dbReference type="ARBA" id="ARBA00023152"/>
    </source>
</evidence>
<evidence type="ECO:0000256" key="3">
    <source>
        <dbReference type="PIRSR" id="PIRSR613078-1"/>
    </source>
</evidence>
<evidence type="ECO:0000313" key="5">
    <source>
        <dbReference type="EMBL" id="TCJ02127.1"/>
    </source>
</evidence>
<dbReference type="GO" id="GO:0005737">
    <property type="term" value="C:cytoplasm"/>
    <property type="evidence" value="ECO:0007669"/>
    <property type="project" value="TreeGrafter"/>
</dbReference>
<dbReference type="OrthoDB" id="9782128at2"/>